<accession>A0A368TM87</accession>
<dbReference type="EMBL" id="QPIJ01000124">
    <property type="protein sequence ID" value="RCV85691.1"/>
    <property type="molecule type" value="Genomic_DNA"/>
</dbReference>
<proteinExistence type="predicted"/>
<dbReference type="Proteomes" id="UP000253204">
    <property type="component" value="Unassembled WGS sequence"/>
</dbReference>
<evidence type="ECO:0000313" key="2">
    <source>
        <dbReference type="EMBL" id="RCV85691.1"/>
    </source>
</evidence>
<keyword evidence="3" id="KW-1185">Reference proteome</keyword>
<feature type="transmembrane region" description="Helical" evidence="1">
    <location>
        <begin position="64"/>
        <end position="81"/>
    </location>
</feature>
<organism evidence="2 3">
    <name type="scientific">Vreelandella rituensis</name>
    <dbReference type="NCBI Taxonomy" id="2282306"/>
    <lineage>
        <taxon>Bacteria</taxon>
        <taxon>Pseudomonadati</taxon>
        <taxon>Pseudomonadota</taxon>
        <taxon>Gammaproteobacteria</taxon>
        <taxon>Oceanospirillales</taxon>
        <taxon>Halomonadaceae</taxon>
        <taxon>Vreelandella</taxon>
    </lineage>
</organism>
<dbReference type="AlphaFoldDB" id="A0A368TM87"/>
<feature type="transmembrane region" description="Helical" evidence="1">
    <location>
        <begin position="152"/>
        <end position="171"/>
    </location>
</feature>
<sequence>MDRPNEPADLEQMLDRLSDAEGSRDKTVRVRDVVASIGRRSFGPLLLFPGIITLLPVVGDIPGVPTVMAAVVFIVAGQLVLGRRYFWLPNLLLDRSVEKQKLHKAIKWMRPPAKFLDRFLRPRLTIFTKGIGTYSIAIACILIALAMPPMEVVPFTANGAGLALTLFGLSLMARDGLLALLAFAFMAVTLGFIFYYFL</sequence>
<dbReference type="PANTHER" id="PTHR41795:SF1">
    <property type="entry name" value="EXOPOLYSACCHARIDE SYNTHESIS PROTEIN"/>
    <property type="match status" value="1"/>
</dbReference>
<feature type="transmembrane region" description="Helical" evidence="1">
    <location>
        <begin position="41"/>
        <end position="58"/>
    </location>
</feature>
<dbReference type="PANTHER" id="PTHR41795">
    <property type="entry name" value="EXOPOLYSACCHARIDE SYNTHESIS PROTEIN"/>
    <property type="match status" value="1"/>
</dbReference>
<dbReference type="InterPro" id="IPR010331">
    <property type="entry name" value="ExoD"/>
</dbReference>
<feature type="transmembrane region" description="Helical" evidence="1">
    <location>
        <begin position="178"/>
        <end position="197"/>
    </location>
</feature>
<comment type="caution">
    <text evidence="2">The sequence shown here is derived from an EMBL/GenBank/DDBJ whole genome shotgun (WGS) entry which is preliminary data.</text>
</comment>
<dbReference type="Pfam" id="PF06055">
    <property type="entry name" value="ExoD"/>
    <property type="match status" value="1"/>
</dbReference>
<dbReference type="PIRSF" id="PIRSF033239">
    <property type="entry name" value="ExoD"/>
    <property type="match status" value="1"/>
</dbReference>
<feature type="transmembrane region" description="Helical" evidence="1">
    <location>
        <begin position="124"/>
        <end position="146"/>
    </location>
</feature>
<protein>
    <submittedName>
        <fullName evidence="2">Exopolysaccharide biosynthesis protein</fullName>
    </submittedName>
</protein>
<dbReference type="OrthoDB" id="8635607at2"/>
<keyword evidence="1" id="KW-0472">Membrane</keyword>
<keyword evidence="1" id="KW-0812">Transmembrane</keyword>
<gene>
    <name evidence="2" type="ORF">DU506_20900</name>
</gene>
<evidence type="ECO:0000313" key="3">
    <source>
        <dbReference type="Proteomes" id="UP000253204"/>
    </source>
</evidence>
<evidence type="ECO:0000256" key="1">
    <source>
        <dbReference type="SAM" id="Phobius"/>
    </source>
</evidence>
<dbReference type="RefSeq" id="WP_114488757.1">
    <property type="nucleotide sequence ID" value="NZ_CBCSHM010000155.1"/>
</dbReference>
<keyword evidence="1" id="KW-1133">Transmembrane helix</keyword>
<reference evidence="2 3" key="1">
    <citation type="submission" date="2018-07" db="EMBL/GenBank/DDBJ databases">
        <title>Halomonas rutogse sp. nov., isolated from Lake TangqianCo on Tibetan Plateau.</title>
        <authorList>
            <person name="Lu H."/>
            <person name="Xing P."/>
            <person name="Wu Q."/>
        </authorList>
    </citation>
    <scope>NUCLEOTIDE SEQUENCE [LARGE SCALE GENOMIC DNA]</scope>
    <source>
        <strain evidence="2 3">TQ8S</strain>
    </source>
</reference>
<name>A0A368TM87_9GAMM</name>